<evidence type="ECO:0000313" key="9">
    <source>
        <dbReference type="Proteomes" id="UP000473278"/>
    </source>
</evidence>
<reference evidence="8 9" key="1">
    <citation type="submission" date="2020-02" db="EMBL/GenBank/DDBJ databases">
        <title>Balneolaceae bacterium YR4-1, complete genome.</title>
        <authorList>
            <person name="Li Y."/>
            <person name="Wu S."/>
        </authorList>
    </citation>
    <scope>NUCLEOTIDE SEQUENCE [LARGE SCALE GENOMIC DNA]</scope>
    <source>
        <strain evidence="8 9">YR4-1</strain>
    </source>
</reference>
<comment type="subcellular location">
    <subcellularLocation>
        <location evidence="1">Membrane</location>
        <topology evidence="1">Single-pass membrane protein</topology>
    </subcellularLocation>
</comment>
<dbReference type="AlphaFoldDB" id="A0A6M1SX30"/>
<dbReference type="InterPro" id="IPR050739">
    <property type="entry name" value="MFP"/>
</dbReference>
<evidence type="ECO:0000256" key="2">
    <source>
        <dbReference type="ARBA" id="ARBA00022692"/>
    </source>
</evidence>
<dbReference type="PANTHER" id="PTHR30386:SF26">
    <property type="entry name" value="TRANSPORT PROTEIN COMB"/>
    <property type="match status" value="1"/>
</dbReference>
<evidence type="ECO:0008006" key="10">
    <source>
        <dbReference type="Google" id="ProtNLM"/>
    </source>
</evidence>
<dbReference type="GO" id="GO:0016020">
    <property type="term" value="C:membrane"/>
    <property type="evidence" value="ECO:0007669"/>
    <property type="project" value="UniProtKB-SubCell"/>
</dbReference>
<dbReference type="RefSeq" id="WP_165141501.1">
    <property type="nucleotide sequence ID" value="NZ_JAALLT010000003.1"/>
</dbReference>
<keyword evidence="5" id="KW-0175">Coiled coil</keyword>
<feature type="coiled-coil region" evidence="5">
    <location>
        <begin position="97"/>
        <end position="197"/>
    </location>
</feature>
<name>A0A6M1SX30_9BACT</name>
<accession>A0A6M1SX30</accession>
<keyword evidence="9" id="KW-1185">Reference proteome</keyword>
<organism evidence="8 9">
    <name type="scientific">Halalkalibaculum roseum</name>
    <dbReference type="NCBI Taxonomy" id="2709311"/>
    <lineage>
        <taxon>Bacteria</taxon>
        <taxon>Pseudomonadati</taxon>
        <taxon>Balneolota</taxon>
        <taxon>Balneolia</taxon>
        <taxon>Balneolales</taxon>
        <taxon>Balneolaceae</taxon>
        <taxon>Halalkalibaculum</taxon>
    </lineage>
</organism>
<dbReference type="PANTHER" id="PTHR30386">
    <property type="entry name" value="MEMBRANE FUSION SUBUNIT OF EMRAB-TOLC MULTIDRUG EFFLUX PUMP"/>
    <property type="match status" value="1"/>
</dbReference>
<evidence type="ECO:0000256" key="6">
    <source>
        <dbReference type="SAM" id="MobiDB-lite"/>
    </source>
</evidence>
<evidence type="ECO:0000256" key="3">
    <source>
        <dbReference type="ARBA" id="ARBA00022989"/>
    </source>
</evidence>
<protein>
    <recommendedName>
        <fullName evidence="10">HlyD family efflux transporter periplasmic adaptor subunit</fullName>
    </recommendedName>
</protein>
<keyword evidence="4 7" id="KW-0472">Membrane</keyword>
<dbReference type="Proteomes" id="UP000473278">
    <property type="component" value="Unassembled WGS sequence"/>
</dbReference>
<feature type="region of interest" description="Disordered" evidence="6">
    <location>
        <begin position="1"/>
        <end position="20"/>
    </location>
</feature>
<gene>
    <name evidence="8" type="ORF">G3570_08995</name>
</gene>
<keyword evidence="3 7" id="KW-1133">Transmembrane helix</keyword>
<proteinExistence type="predicted"/>
<evidence type="ECO:0000256" key="7">
    <source>
        <dbReference type="SAM" id="Phobius"/>
    </source>
</evidence>
<feature type="transmembrane region" description="Helical" evidence="7">
    <location>
        <begin position="30"/>
        <end position="54"/>
    </location>
</feature>
<evidence type="ECO:0000313" key="8">
    <source>
        <dbReference type="EMBL" id="NGP76768.1"/>
    </source>
</evidence>
<dbReference type="EMBL" id="JAALLT010000003">
    <property type="protein sequence ID" value="NGP76768.1"/>
    <property type="molecule type" value="Genomic_DNA"/>
</dbReference>
<comment type="caution">
    <text evidence="8">The sequence shown here is derived from an EMBL/GenBank/DDBJ whole genome shotgun (WGS) entry which is preliminary data.</text>
</comment>
<evidence type="ECO:0000256" key="1">
    <source>
        <dbReference type="ARBA" id="ARBA00004167"/>
    </source>
</evidence>
<evidence type="ECO:0000256" key="4">
    <source>
        <dbReference type="ARBA" id="ARBA00023136"/>
    </source>
</evidence>
<sequence>MRSEQFKNRPSQIRGTKEKTTARDRSWDRVIYMVFLGILIIVVLYYLLSAYFFVSGEGRIIGTHLQVRFPSDVKITEIFVDQGDRVSEQDSLFSYILIEKSRSRSELQDIRQELREEIFEMRSEIDLKATERAELRERINFYERQKGLIEKEVKLDIEPVNKLNSLNSKLVDLNSELNILQKELNLMSLKVNRMQQSREGISEAVASERLLYTEYPGSDNLYRSPIGGQISNLFKEQSEFAFRSEPVLSIKIQKPKVRIKAVFSEQSVKHLSIGDEVRVTFDDGQTSRGRIVNLEAANGQALEQLDINEMNDQYIVELMPVDEEARKMWESLSHLGVTVTKSIYSL</sequence>
<evidence type="ECO:0000256" key="5">
    <source>
        <dbReference type="SAM" id="Coils"/>
    </source>
</evidence>
<keyword evidence="2 7" id="KW-0812">Transmembrane</keyword>